<evidence type="ECO:0000256" key="6">
    <source>
        <dbReference type="PROSITE-ProRule" id="PRU00708"/>
    </source>
</evidence>
<protein>
    <submittedName>
        <fullName evidence="8">Adenylate kinase</fullName>
    </submittedName>
</protein>
<keyword evidence="5 8" id="KW-0418">Kinase</keyword>
<keyword evidence="9" id="KW-1185">Reference proteome</keyword>
<dbReference type="InterPro" id="IPR036193">
    <property type="entry name" value="ADK_active_lid_dom_sf"/>
</dbReference>
<dbReference type="PANTHER" id="PTHR47447:SF17">
    <property type="entry name" value="OS12G0638900 PROTEIN"/>
    <property type="match status" value="1"/>
</dbReference>
<feature type="compositionally biased region" description="Basic residues" evidence="7">
    <location>
        <begin position="165"/>
        <end position="174"/>
    </location>
</feature>
<dbReference type="InterPro" id="IPR002885">
    <property type="entry name" value="PPR_rpt"/>
</dbReference>
<dbReference type="Pfam" id="PF13812">
    <property type="entry name" value="PPR_3"/>
    <property type="match status" value="1"/>
</dbReference>
<dbReference type="EMBL" id="LSRX01000659">
    <property type="protein sequence ID" value="OLP91573.1"/>
    <property type="molecule type" value="Genomic_DNA"/>
</dbReference>
<dbReference type="Proteomes" id="UP000186817">
    <property type="component" value="Unassembled WGS sequence"/>
</dbReference>
<evidence type="ECO:0000256" key="5">
    <source>
        <dbReference type="ARBA" id="ARBA00022777"/>
    </source>
</evidence>
<comment type="similarity">
    <text evidence="1">Belongs to the adenylate kinase family.</text>
</comment>
<dbReference type="Gene3D" id="1.25.40.10">
    <property type="entry name" value="Tetratricopeptide repeat domain"/>
    <property type="match status" value="2"/>
</dbReference>
<feature type="compositionally biased region" description="Basic residues" evidence="7">
    <location>
        <begin position="147"/>
        <end position="157"/>
    </location>
</feature>
<dbReference type="PROSITE" id="PS51375">
    <property type="entry name" value="PPR"/>
    <property type="match status" value="1"/>
</dbReference>
<feature type="compositionally biased region" description="Low complexity" evidence="7">
    <location>
        <begin position="135"/>
        <end position="145"/>
    </location>
</feature>
<proteinExistence type="inferred from homology"/>
<dbReference type="HAMAP" id="MF_00235">
    <property type="entry name" value="Adenylate_kinase_Adk"/>
    <property type="match status" value="1"/>
</dbReference>
<evidence type="ECO:0000256" key="7">
    <source>
        <dbReference type="SAM" id="MobiDB-lite"/>
    </source>
</evidence>
<evidence type="ECO:0000256" key="1">
    <source>
        <dbReference type="ARBA" id="ARBA00007220"/>
    </source>
</evidence>
<name>A0A1Q9D8P5_SYMMI</name>
<dbReference type="CDD" id="cd01428">
    <property type="entry name" value="ADK"/>
    <property type="match status" value="1"/>
</dbReference>
<dbReference type="SUPFAM" id="SSF52540">
    <property type="entry name" value="P-loop containing nucleoside triphosphate hydrolases"/>
    <property type="match status" value="1"/>
</dbReference>
<evidence type="ECO:0000313" key="9">
    <source>
        <dbReference type="Proteomes" id="UP000186817"/>
    </source>
</evidence>
<keyword evidence="4" id="KW-0547">Nucleotide-binding</keyword>
<evidence type="ECO:0000256" key="4">
    <source>
        <dbReference type="ARBA" id="ARBA00022741"/>
    </source>
</evidence>
<organism evidence="8 9">
    <name type="scientific">Symbiodinium microadriaticum</name>
    <name type="common">Dinoflagellate</name>
    <name type="synonym">Zooxanthella microadriatica</name>
    <dbReference type="NCBI Taxonomy" id="2951"/>
    <lineage>
        <taxon>Eukaryota</taxon>
        <taxon>Sar</taxon>
        <taxon>Alveolata</taxon>
        <taxon>Dinophyceae</taxon>
        <taxon>Suessiales</taxon>
        <taxon>Symbiodiniaceae</taxon>
        <taxon>Symbiodinium</taxon>
    </lineage>
</organism>
<feature type="region of interest" description="Disordered" evidence="7">
    <location>
        <begin position="135"/>
        <end position="182"/>
    </location>
</feature>
<dbReference type="InterPro" id="IPR000850">
    <property type="entry name" value="Adenylat/UMP-CMP_kin"/>
</dbReference>
<accession>A0A1Q9D8P5</accession>
<dbReference type="Gene3D" id="3.40.50.300">
    <property type="entry name" value="P-loop containing nucleotide triphosphate hydrolases"/>
    <property type="match status" value="1"/>
</dbReference>
<feature type="repeat" description="PPR" evidence="6">
    <location>
        <begin position="223"/>
        <end position="257"/>
    </location>
</feature>
<dbReference type="OrthoDB" id="439792at2759"/>
<dbReference type="PANTHER" id="PTHR47447">
    <property type="entry name" value="OS03G0856100 PROTEIN"/>
    <property type="match status" value="1"/>
</dbReference>
<dbReference type="InterPro" id="IPR011990">
    <property type="entry name" value="TPR-like_helical_dom_sf"/>
</dbReference>
<reference evidence="8 9" key="1">
    <citation type="submission" date="2016-02" db="EMBL/GenBank/DDBJ databases">
        <title>Genome analysis of coral dinoflagellate symbionts highlights evolutionary adaptations to a symbiotic lifestyle.</title>
        <authorList>
            <person name="Aranda M."/>
            <person name="Li Y."/>
            <person name="Liew Y.J."/>
            <person name="Baumgarten S."/>
            <person name="Simakov O."/>
            <person name="Wilson M."/>
            <person name="Piel J."/>
            <person name="Ashoor H."/>
            <person name="Bougouffa S."/>
            <person name="Bajic V.B."/>
            <person name="Ryu T."/>
            <person name="Ravasi T."/>
            <person name="Bayer T."/>
            <person name="Micklem G."/>
            <person name="Kim H."/>
            <person name="Bhak J."/>
            <person name="Lajeunesse T.C."/>
            <person name="Voolstra C.R."/>
        </authorList>
    </citation>
    <scope>NUCLEOTIDE SEQUENCE [LARGE SCALE GENOMIC DNA]</scope>
    <source>
        <strain evidence="8 9">CCMP2467</strain>
    </source>
</reference>
<evidence type="ECO:0000256" key="3">
    <source>
        <dbReference type="ARBA" id="ARBA00022737"/>
    </source>
</evidence>
<sequence length="1317" mass="143557">MLFKGRGVPLHTLGRTLVLKGRFTKQWIAKALPNSVSKPGRGMGAESRAEVDQPIKDAMGAGTLGAPDGGRAFHGALRDAGKSSLHGVNHMKKVFTPIARVLKRSLDARTKQRMMEKKCKRKRYSYRTWHMPAAPKPRAAPALCAQRTRRAPHAPKRAKPEKGPQAKRPRRRSAARRDAQRQVTVEDFNERLRRSRRRGRFGWIEALDLLETLKAQVVPAGPDVVSYNTIMTDCGGRGRWAQVLGLLEAIGADGLEPDLISLSASTGACQKASLWKTALRLLVDLCRTVQADIVVWNPVLTAAAAGGASAKVLDLLASVREEGLLPTIMTYGGAVPREGSEWPCAVAYLRKARSAQLQISTPMQNAVLYAVCQADRWRMAQHLVHHAAKEPSSPHQTAQARGLKSFGAAVASQQDSKWRFALADRAAEEGFVMNEVICGSLVSAADWAKALGLVYAARAAKLRPNVVILGSALAAATEEWERAQELLQKSLVWKLPVDEASFEAAILAQGRGRRWEAALRGQAATGKFSRVSPDDLETASTAELISELKRRHHVLNRKPANVAVVGPPCVGKHTQADAIRRAFGVCRITAHELQGSSSSGSSDDRAMSALSELIARPQCRRGFVLDGFPRTVPQADRLSEELAKQEKALDAVLFLDAPEDVLLERCQGRLVHPASGRLYHDQHRVPFEKDADDFTGEPLIRPEFQESKFKEEVQRYQKDASLLRQYFARAGIVRDIDASAGLEQVGTSCIDSVSQPKEAVMFTSSRRKVRAANVLAAVCRRGDRWSLSLELFRDLGLRRCDPDAISYNTALSACQTGSCWGLSAELLGQMRSLNYKLDEAGCNAASGSYAEGGRWEESLDILAYMRLRRLTLQAASSSATAAACDRSSTWRWATEALGSVLEVMMFNWVRRFSDLFVATLQYNLDVPLQPREDLNGLDHDVEQAGDEPSAEPPISDTGHHPEAAGVIVELIGIAQSVKVVFIVDAVLCIYEPLLVAELYFYFAYIVLVLFVIIVFFAHVQLLVVYLFFEPFALWWGDFVVGCTAGHCGGQLDAGAQRGGIWRLGAYFVHVHFDHEHFDHYHLREADLVEVLHRLLARARLLLRYQQHLCLAVEEALGWLHVPPSAVPLNAATMDAQIWQTVSSVVSSTEGGVSGELQASARNASAPVVLLQEGWPSSTAALQAAVPGMPLRVIAGLRRRAWQINAANVVGANSSSVENVTGPQGNPTMQSATVVDLSRVSPAVAFNINDDDIGLLVHCLLYETPPGCFVKVLSIVKSLSREDAVAAPSASPVVDSEVLGVAVKASVKASCGGLAAEN</sequence>
<dbReference type="Pfam" id="PF00406">
    <property type="entry name" value="ADK"/>
    <property type="match status" value="1"/>
</dbReference>
<comment type="caution">
    <text evidence="8">The sequence shown here is derived from an EMBL/GenBank/DDBJ whole genome shotgun (WGS) entry which is preliminary data.</text>
</comment>
<gene>
    <name evidence="8" type="primary">adkA</name>
    <name evidence="8" type="ORF">AK812_SmicGene26726</name>
</gene>
<dbReference type="GO" id="GO:0005524">
    <property type="term" value="F:ATP binding"/>
    <property type="evidence" value="ECO:0007669"/>
    <property type="project" value="InterPro"/>
</dbReference>
<keyword evidence="2" id="KW-0808">Transferase</keyword>
<dbReference type="InterPro" id="IPR027417">
    <property type="entry name" value="P-loop_NTPase"/>
</dbReference>
<dbReference type="GO" id="GO:0004017">
    <property type="term" value="F:AMP kinase activity"/>
    <property type="evidence" value="ECO:0007669"/>
    <property type="project" value="InterPro"/>
</dbReference>
<keyword evidence="3" id="KW-0677">Repeat</keyword>
<evidence type="ECO:0000313" key="8">
    <source>
        <dbReference type="EMBL" id="OLP91573.1"/>
    </source>
</evidence>
<evidence type="ECO:0000256" key="2">
    <source>
        <dbReference type="ARBA" id="ARBA00022679"/>
    </source>
</evidence>
<dbReference type="InterPro" id="IPR033690">
    <property type="entry name" value="Adenylat_kinase_CS"/>
</dbReference>
<dbReference type="SUPFAM" id="SSF57774">
    <property type="entry name" value="Microbial and mitochondrial ADK, insert 'zinc finger' domain"/>
    <property type="match status" value="1"/>
</dbReference>
<dbReference type="PROSITE" id="PS00113">
    <property type="entry name" value="ADENYLATE_KINASE"/>
    <property type="match status" value="1"/>
</dbReference>